<evidence type="ECO:0000256" key="2">
    <source>
        <dbReference type="ARBA" id="ARBA00022741"/>
    </source>
</evidence>
<dbReference type="SMART" id="SM00382">
    <property type="entry name" value="AAA"/>
    <property type="match status" value="2"/>
</dbReference>
<accession>A0AB33KBS5</accession>
<dbReference type="SUPFAM" id="SSF52540">
    <property type="entry name" value="P-loop containing nucleoside triphosphate hydrolases"/>
    <property type="match status" value="2"/>
</dbReference>
<dbReference type="PROSITE" id="PS50893">
    <property type="entry name" value="ABC_TRANSPORTER_2"/>
    <property type="match status" value="1"/>
</dbReference>
<feature type="coiled-coil region" evidence="4">
    <location>
        <begin position="300"/>
        <end position="327"/>
    </location>
</feature>
<name>A0AB33KBS5_9ACTN</name>
<dbReference type="GO" id="GO:0016887">
    <property type="term" value="F:ATP hydrolysis activity"/>
    <property type="evidence" value="ECO:0007669"/>
    <property type="project" value="InterPro"/>
</dbReference>
<evidence type="ECO:0000259" key="5">
    <source>
        <dbReference type="PROSITE" id="PS50893"/>
    </source>
</evidence>
<dbReference type="InterPro" id="IPR003593">
    <property type="entry name" value="AAA+_ATPase"/>
</dbReference>
<keyword evidence="2" id="KW-0547">Nucleotide-binding</keyword>
<evidence type="ECO:0000256" key="3">
    <source>
        <dbReference type="ARBA" id="ARBA00022840"/>
    </source>
</evidence>
<dbReference type="InterPro" id="IPR050611">
    <property type="entry name" value="ABCF"/>
</dbReference>
<evidence type="ECO:0000313" key="6">
    <source>
        <dbReference type="EMBL" id="BFP50904.1"/>
    </source>
</evidence>
<dbReference type="EMBL" id="AP035884">
    <property type="protein sequence ID" value="BFP50904.1"/>
    <property type="molecule type" value="Genomic_DNA"/>
</dbReference>
<dbReference type="Pfam" id="PF00005">
    <property type="entry name" value="ABC_tran"/>
    <property type="match status" value="2"/>
</dbReference>
<dbReference type="InterPro" id="IPR017871">
    <property type="entry name" value="ABC_transporter-like_CS"/>
</dbReference>
<organism evidence="6">
    <name type="scientific">Streptomyces sp. CMC78</name>
    <dbReference type="NCBI Taxonomy" id="3231512"/>
    <lineage>
        <taxon>Bacteria</taxon>
        <taxon>Bacillati</taxon>
        <taxon>Actinomycetota</taxon>
        <taxon>Actinomycetes</taxon>
        <taxon>Kitasatosporales</taxon>
        <taxon>Streptomycetaceae</taxon>
        <taxon>Streptomyces</taxon>
    </lineage>
</organism>
<dbReference type="FunFam" id="3.40.50.300:FF:000597">
    <property type="entry name" value="ABC transporter ATP-binding protein"/>
    <property type="match status" value="1"/>
</dbReference>
<feature type="domain" description="ABC transporter" evidence="5">
    <location>
        <begin position="8"/>
        <end position="240"/>
    </location>
</feature>
<gene>
    <name evidence="6" type="ORF">SCMC78_07110</name>
</gene>
<evidence type="ECO:0000256" key="1">
    <source>
        <dbReference type="ARBA" id="ARBA00022737"/>
    </source>
</evidence>
<dbReference type="GO" id="GO:0005524">
    <property type="term" value="F:ATP binding"/>
    <property type="evidence" value="ECO:0007669"/>
    <property type="project" value="UniProtKB-KW"/>
</dbReference>
<keyword evidence="4" id="KW-0175">Coiled coil</keyword>
<proteinExistence type="predicted"/>
<keyword evidence="3 6" id="KW-0067">ATP-binding</keyword>
<dbReference type="InterPro" id="IPR027417">
    <property type="entry name" value="P-loop_NTPase"/>
</dbReference>
<dbReference type="AlphaFoldDB" id="A0AB33KBS5"/>
<dbReference type="Gene3D" id="3.40.50.300">
    <property type="entry name" value="P-loop containing nucleotide triphosphate hydrolases"/>
    <property type="match status" value="2"/>
</dbReference>
<keyword evidence="1" id="KW-0677">Repeat</keyword>
<dbReference type="PROSITE" id="PS00211">
    <property type="entry name" value="ABC_TRANSPORTER_1"/>
    <property type="match status" value="1"/>
</dbReference>
<sequence>MSASDTHISCASLAFSWPDGSEVFTGFDLTVGPGRTGLIGLNGCGKSTLLRLIAGELAPQEGVITVRGELGYLPQTLVLDTALRVDEVLGVADRRAALDAVESGDVRDGHFEVIGDDWDIEERSLATLDGLGLGQIGLDRTIGEMSGGECVLLRLAALLLDRPGVLLLDEPTNNLDAYARRRLYDAVDAWTGALLVVSHDRELLERVDRIADLREGSVTWYGGNLSAYEEALAVEQEAAQRMVRAAESDVQRQKRELSAAHVTLARRKRYGQKMWDTKREPKVVMGQRKRAAQVSAGKHRILHTERLAAAEERLDEAESAVREDEEIRIELPGTRVHPGGEVLLLRDPVPPYGPSLRGELMVRGPERIALTGRNGAGKTALLRTIAGDLTPLSGEASPLVATGFLPQRLDVLDDASSVVRNVARSAPGSTDNAVRARLARFLFKGAAADRPAGTLSGGERFRATLATLLLADPAPRLLLLDEPTNSLDLASVRRLTEALEAYEGALIVASHDVPFLESIGITRWLRLDGELRDTTAEAVHAGG</sequence>
<reference evidence="6" key="1">
    <citation type="submission" date="2024-07" db="EMBL/GenBank/DDBJ databases">
        <title>Complete genome sequences of cellulolytic bacteria, Kitasatospora sp. CMC57 and Streptomyces sp. CMC78, isolated from Japanese agricultural soil.</title>
        <authorList>
            <person name="Hashimoto T."/>
            <person name="Ito M."/>
            <person name="Iwamoto M."/>
            <person name="Fukahori D."/>
            <person name="Shoda T."/>
            <person name="Sakoda M."/>
            <person name="Morohoshi T."/>
            <person name="Mitsuboshi M."/>
            <person name="Nishizawa T."/>
        </authorList>
    </citation>
    <scope>NUCLEOTIDE SEQUENCE</scope>
    <source>
        <strain evidence="6">CMC78</strain>
    </source>
</reference>
<evidence type="ECO:0000256" key="4">
    <source>
        <dbReference type="SAM" id="Coils"/>
    </source>
</evidence>
<dbReference type="KEGG" id="stcm:SCMC78_07110"/>
<dbReference type="FunFam" id="3.40.50.300:FF:001320">
    <property type="entry name" value="Heme ABC transporter ATP-binding protein"/>
    <property type="match status" value="1"/>
</dbReference>
<dbReference type="PANTHER" id="PTHR19211">
    <property type="entry name" value="ATP-BINDING TRANSPORT PROTEIN-RELATED"/>
    <property type="match status" value="1"/>
</dbReference>
<dbReference type="RefSeq" id="WP_408053320.1">
    <property type="nucleotide sequence ID" value="NZ_AP035884.1"/>
</dbReference>
<dbReference type="PANTHER" id="PTHR19211:SF6">
    <property type="entry name" value="BLL7188 PROTEIN"/>
    <property type="match status" value="1"/>
</dbReference>
<dbReference type="InterPro" id="IPR003439">
    <property type="entry name" value="ABC_transporter-like_ATP-bd"/>
</dbReference>
<protein>
    <submittedName>
        <fullName evidence="6">ATP-binding cassette domain-containing protein</fullName>
    </submittedName>
</protein>